<name>A0A0D8XH96_DICVI</name>
<feature type="active site" evidence="3">
    <location>
        <position position="360"/>
    </location>
</feature>
<dbReference type="STRING" id="29172.A0A0D8XH96"/>
<dbReference type="GO" id="GO:0016020">
    <property type="term" value="C:membrane"/>
    <property type="evidence" value="ECO:0007669"/>
    <property type="project" value="InterPro"/>
</dbReference>
<dbReference type="InterPro" id="IPR050300">
    <property type="entry name" value="GDXG_lipolytic_enzyme"/>
</dbReference>
<dbReference type="OrthoDB" id="408631at2759"/>
<feature type="active site" evidence="3">
    <location>
        <position position="198"/>
    </location>
</feature>
<protein>
    <submittedName>
        <fullName evidence="6">Hydrolase, alpha/beta domain protein</fullName>
    </submittedName>
</protein>
<dbReference type="Proteomes" id="UP000053766">
    <property type="component" value="Unassembled WGS sequence"/>
</dbReference>
<gene>
    <name evidence="6" type="ORF">DICVIV_10875</name>
</gene>
<feature type="domain" description="Alpha/beta hydrolase fold-3" evidence="5">
    <location>
        <begin position="309"/>
        <end position="393"/>
    </location>
</feature>
<dbReference type="Gene3D" id="3.40.50.1820">
    <property type="entry name" value="alpha/beta hydrolase"/>
    <property type="match status" value="1"/>
</dbReference>
<dbReference type="PIRSF" id="PIRSF037251">
    <property type="entry name" value="Arylacetamide_deacetylase"/>
    <property type="match status" value="1"/>
</dbReference>
<keyword evidence="4" id="KW-1133">Transmembrane helix</keyword>
<feature type="domain" description="Alpha/beta hydrolase fold-3" evidence="5">
    <location>
        <begin position="119"/>
        <end position="279"/>
    </location>
</feature>
<dbReference type="AlphaFoldDB" id="A0A0D8XH96"/>
<accession>A0A0D8XH96</accession>
<reference evidence="7" key="2">
    <citation type="journal article" date="2016" name="Sci. Rep.">
        <title>Dictyocaulus viviparus genome, variome and transcriptome elucidate lungworm biology and support future intervention.</title>
        <authorList>
            <person name="McNulty S.N."/>
            <person name="Strube C."/>
            <person name="Rosa B.A."/>
            <person name="Martin J.C."/>
            <person name="Tyagi R."/>
            <person name="Choi Y.J."/>
            <person name="Wang Q."/>
            <person name="Hallsworth Pepin K."/>
            <person name="Zhang X."/>
            <person name="Ozersky P."/>
            <person name="Wilson R.K."/>
            <person name="Sternberg P.W."/>
            <person name="Gasser R.B."/>
            <person name="Mitreva M."/>
        </authorList>
    </citation>
    <scope>NUCLEOTIDE SEQUENCE [LARGE SCALE GENOMIC DNA]</scope>
    <source>
        <strain evidence="7">HannoverDv2000</strain>
    </source>
</reference>
<evidence type="ECO:0000256" key="1">
    <source>
        <dbReference type="ARBA" id="ARBA00010515"/>
    </source>
</evidence>
<feature type="active site" evidence="3">
    <location>
        <position position="390"/>
    </location>
</feature>
<dbReference type="PANTHER" id="PTHR48081">
    <property type="entry name" value="AB HYDROLASE SUPERFAMILY PROTEIN C4A8.06C"/>
    <property type="match status" value="1"/>
</dbReference>
<keyword evidence="4" id="KW-0812">Transmembrane</keyword>
<dbReference type="InterPro" id="IPR017157">
    <property type="entry name" value="Arylacetamide_deacetylase"/>
</dbReference>
<reference evidence="6 7" key="1">
    <citation type="submission" date="2013-11" db="EMBL/GenBank/DDBJ databases">
        <title>Draft genome of the bovine lungworm Dictyocaulus viviparus.</title>
        <authorList>
            <person name="Mitreva M."/>
        </authorList>
    </citation>
    <scope>NUCLEOTIDE SEQUENCE [LARGE SCALE GENOMIC DNA]</scope>
    <source>
        <strain evidence="6 7">HannoverDv2000</strain>
    </source>
</reference>
<evidence type="ECO:0000259" key="5">
    <source>
        <dbReference type="Pfam" id="PF07859"/>
    </source>
</evidence>
<keyword evidence="7" id="KW-1185">Reference proteome</keyword>
<sequence length="422" mass="48575">MKCKDTQKLKWLTFICIPFLVMLLVIYRPLPVGLTKKPMDRFLIHFFESFLRITYYWPSRFLTKPTTIVWWTRTVLNTLAPILGPYWRDSSLHTEDRVFRGVLVRVYTPRKNSSINGAVVFIHGGGFAIGNIYIYDSLTWRIAKMLNVVLVSIEYRLSPETPFPGGLNDCENALEYFLEIAEMEYGVDPRKVILMGDSAGGNLVAAITQRRRDFNNKPDILGQVLIYPLLQLADFQSVSYRFFQKHLHGTSFVDPESIVYYYMLYAGINMEKYSHVVKHVLVNGHVAGHLVDRVSKILAYNSSSHFNYNNGTLMEQKQVAYSAEAQELLAPFITNPMFSPLMQENLSNLPKAFIMTCEYDVLRDEGIMYAERLKAAGVNTETRNYKNGFHAMLNFHNKIEEAAESLNDITLWTINTFISKTF</sequence>
<dbReference type="EMBL" id="KN716590">
    <property type="protein sequence ID" value="KJH43124.1"/>
    <property type="molecule type" value="Genomic_DNA"/>
</dbReference>
<evidence type="ECO:0000256" key="2">
    <source>
        <dbReference type="ARBA" id="ARBA00022801"/>
    </source>
</evidence>
<dbReference type="InterPro" id="IPR029058">
    <property type="entry name" value="AB_hydrolase_fold"/>
</dbReference>
<dbReference type="Pfam" id="PF07859">
    <property type="entry name" value="Abhydrolase_3"/>
    <property type="match status" value="2"/>
</dbReference>
<evidence type="ECO:0000256" key="4">
    <source>
        <dbReference type="SAM" id="Phobius"/>
    </source>
</evidence>
<evidence type="ECO:0000313" key="7">
    <source>
        <dbReference type="Proteomes" id="UP000053766"/>
    </source>
</evidence>
<dbReference type="SUPFAM" id="SSF53474">
    <property type="entry name" value="alpha/beta-Hydrolases"/>
    <property type="match status" value="1"/>
</dbReference>
<dbReference type="InterPro" id="IPR013094">
    <property type="entry name" value="AB_hydrolase_3"/>
</dbReference>
<keyword evidence="2 6" id="KW-0378">Hydrolase</keyword>
<dbReference type="PANTHER" id="PTHR48081:SF8">
    <property type="entry name" value="ALPHA_BETA HYDROLASE FOLD-3 DOMAIN-CONTAINING PROTEIN-RELATED"/>
    <property type="match status" value="1"/>
</dbReference>
<evidence type="ECO:0000313" key="6">
    <source>
        <dbReference type="EMBL" id="KJH43124.1"/>
    </source>
</evidence>
<organism evidence="6 7">
    <name type="scientific">Dictyocaulus viviparus</name>
    <name type="common">Bovine lungworm</name>
    <dbReference type="NCBI Taxonomy" id="29172"/>
    <lineage>
        <taxon>Eukaryota</taxon>
        <taxon>Metazoa</taxon>
        <taxon>Ecdysozoa</taxon>
        <taxon>Nematoda</taxon>
        <taxon>Chromadorea</taxon>
        <taxon>Rhabditida</taxon>
        <taxon>Rhabditina</taxon>
        <taxon>Rhabditomorpha</taxon>
        <taxon>Strongyloidea</taxon>
        <taxon>Metastrongylidae</taxon>
        <taxon>Dictyocaulus</taxon>
    </lineage>
</organism>
<dbReference type="GO" id="GO:0052689">
    <property type="term" value="F:carboxylic ester hydrolase activity"/>
    <property type="evidence" value="ECO:0007669"/>
    <property type="project" value="InterPro"/>
</dbReference>
<dbReference type="ESTHER" id="dicvi-a0a0d8xh96">
    <property type="family name" value="Arylacetamide_deacetylase"/>
</dbReference>
<comment type="similarity">
    <text evidence="1">Belongs to the 'GDXG' lipolytic enzyme family.</text>
</comment>
<evidence type="ECO:0000256" key="3">
    <source>
        <dbReference type="PIRSR" id="PIRSR037251-1"/>
    </source>
</evidence>
<keyword evidence="4" id="KW-0472">Membrane</keyword>
<proteinExistence type="inferred from homology"/>
<feature type="transmembrane region" description="Helical" evidence="4">
    <location>
        <begin position="12"/>
        <end position="30"/>
    </location>
</feature>